<dbReference type="EMBL" id="JAUSQZ010000001">
    <property type="protein sequence ID" value="MDP9830628.1"/>
    <property type="molecule type" value="Genomic_DNA"/>
</dbReference>
<dbReference type="NCBIfam" id="TIGR00693">
    <property type="entry name" value="thiE"/>
    <property type="match status" value="1"/>
</dbReference>
<feature type="binding site" evidence="10">
    <location>
        <begin position="40"/>
        <end position="44"/>
    </location>
    <ligand>
        <name>4-amino-2-methyl-5-(diphosphooxymethyl)pyrimidine</name>
        <dbReference type="ChEBI" id="CHEBI:57841"/>
    </ligand>
</feature>
<evidence type="ECO:0000256" key="7">
    <source>
        <dbReference type="ARBA" id="ARBA00047334"/>
    </source>
</evidence>
<dbReference type="HAMAP" id="MF_00097">
    <property type="entry name" value="TMP_synthase"/>
    <property type="match status" value="1"/>
</dbReference>
<comment type="function">
    <text evidence="1 10">Condenses 4-methyl-5-(beta-hydroxyethyl)thiazole monophosphate (THZ-P) and 2-methyl-4-amino-5-hydroxymethyl pyrimidine pyrophosphate (HMP-PP) to form thiamine monophosphate (TMP).</text>
</comment>
<keyword evidence="6 10" id="KW-0784">Thiamine biosynthesis</keyword>
<dbReference type="SUPFAM" id="SSF51391">
    <property type="entry name" value="Thiamin phosphate synthase"/>
    <property type="match status" value="1"/>
</dbReference>
<organism evidence="14 15">
    <name type="scientific">Kineosporia succinea</name>
    <dbReference type="NCBI Taxonomy" id="84632"/>
    <lineage>
        <taxon>Bacteria</taxon>
        <taxon>Bacillati</taxon>
        <taxon>Actinomycetota</taxon>
        <taxon>Actinomycetes</taxon>
        <taxon>Kineosporiales</taxon>
        <taxon>Kineosporiaceae</taxon>
        <taxon>Kineosporia</taxon>
    </lineage>
</organism>
<comment type="caution">
    <text evidence="14">The sequence shown here is derived from an EMBL/GenBank/DDBJ whole genome shotgun (WGS) entry which is preliminary data.</text>
</comment>
<evidence type="ECO:0000256" key="6">
    <source>
        <dbReference type="ARBA" id="ARBA00022977"/>
    </source>
</evidence>
<feature type="binding site" evidence="10">
    <location>
        <begin position="143"/>
        <end position="145"/>
    </location>
    <ligand>
        <name>2-[(2R,5Z)-2-carboxy-4-methylthiazol-5(2H)-ylidene]ethyl phosphate</name>
        <dbReference type="ChEBI" id="CHEBI:62899"/>
    </ligand>
</feature>
<evidence type="ECO:0000256" key="12">
    <source>
        <dbReference type="RuleBase" id="RU004253"/>
    </source>
</evidence>
<dbReference type="Gene3D" id="3.20.20.70">
    <property type="entry name" value="Aldolase class I"/>
    <property type="match status" value="1"/>
</dbReference>
<dbReference type="InterPro" id="IPR036206">
    <property type="entry name" value="ThiamineP_synth_sf"/>
</dbReference>
<keyword evidence="5 10" id="KW-0460">Magnesium</keyword>
<evidence type="ECO:0000256" key="3">
    <source>
        <dbReference type="ARBA" id="ARBA00022679"/>
    </source>
</evidence>
<dbReference type="Pfam" id="PF02581">
    <property type="entry name" value="TMP-TENI"/>
    <property type="match status" value="1"/>
</dbReference>
<evidence type="ECO:0000256" key="8">
    <source>
        <dbReference type="ARBA" id="ARBA00047851"/>
    </source>
</evidence>
<reference evidence="14 15" key="1">
    <citation type="submission" date="2023-07" db="EMBL/GenBank/DDBJ databases">
        <title>Sequencing the genomes of 1000 actinobacteria strains.</title>
        <authorList>
            <person name="Klenk H.-P."/>
        </authorList>
    </citation>
    <scope>NUCLEOTIDE SEQUENCE [LARGE SCALE GENOMIC DNA]</scope>
    <source>
        <strain evidence="14 15">DSM 44388</strain>
    </source>
</reference>
<feature type="binding site" evidence="10">
    <location>
        <position position="96"/>
    </location>
    <ligand>
        <name>Mg(2+)</name>
        <dbReference type="ChEBI" id="CHEBI:18420"/>
    </ligand>
</feature>
<comment type="catalytic activity">
    <reaction evidence="8 10 11">
        <text>2-(2-carboxy-4-methylthiazol-5-yl)ethyl phosphate + 4-amino-2-methyl-5-(diphosphooxymethyl)pyrimidine + 2 H(+) = thiamine phosphate + CO2 + diphosphate</text>
        <dbReference type="Rhea" id="RHEA:47848"/>
        <dbReference type="ChEBI" id="CHEBI:15378"/>
        <dbReference type="ChEBI" id="CHEBI:16526"/>
        <dbReference type="ChEBI" id="CHEBI:33019"/>
        <dbReference type="ChEBI" id="CHEBI:37575"/>
        <dbReference type="ChEBI" id="CHEBI:57841"/>
        <dbReference type="ChEBI" id="CHEBI:62890"/>
        <dbReference type="EC" id="2.5.1.3"/>
    </reaction>
</comment>
<keyword evidence="4 10" id="KW-0479">Metal-binding</keyword>
<gene>
    <name evidence="10" type="primary">thiE</name>
    <name evidence="14" type="ORF">J2S57_006377</name>
</gene>
<comment type="catalytic activity">
    <reaction evidence="9 10 11">
        <text>2-[(2R,5Z)-2-carboxy-4-methylthiazol-5(2H)-ylidene]ethyl phosphate + 4-amino-2-methyl-5-(diphosphooxymethyl)pyrimidine + 2 H(+) = thiamine phosphate + CO2 + diphosphate</text>
        <dbReference type="Rhea" id="RHEA:47844"/>
        <dbReference type="ChEBI" id="CHEBI:15378"/>
        <dbReference type="ChEBI" id="CHEBI:16526"/>
        <dbReference type="ChEBI" id="CHEBI:33019"/>
        <dbReference type="ChEBI" id="CHEBI:37575"/>
        <dbReference type="ChEBI" id="CHEBI:57841"/>
        <dbReference type="ChEBI" id="CHEBI:62899"/>
        <dbReference type="EC" id="2.5.1.3"/>
    </reaction>
</comment>
<feature type="binding site" evidence="10">
    <location>
        <position position="115"/>
    </location>
    <ligand>
        <name>4-amino-2-methyl-5-(diphosphooxymethyl)pyrimidine</name>
        <dbReference type="ChEBI" id="CHEBI:57841"/>
    </ligand>
</feature>
<feature type="domain" description="Thiamine phosphate synthase/TenI" evidence="13">
    <location>
        <begin position="8"/>
        <end position="197"/>
    </location>
</feature>
<feature type="binding site" evidence="10">
    <location>
        <position position="174"/>
    </location>
    <ligand>
        <name>2-[(2R,5Z)-2-carboxy-4-methylthiazol-5(2H)-ylidene]ethyl phosphate</name>
        <dbReference type="ChEBI" id="CHEBI:62899"/>
    </ligand>
</feature>
<feature type="binding site" evidence="10">
    <location>
        <position position="146"/>
    </location>
    <ligand>
        <name>4-amino-2-methyl-5-(diphosphooxymethyl)pyrimidine</name>
        <dbReference type="ChEBI" id="CHEBI:57841"/>
    </ligand>
</feature>
<dbReference type="InterPro" id="IPR022998">
    <property type="entry name" value="ThiamineP_synth_TenI"/>
</dbReference>
<dbReference type="InterPro" id="IPR034291">
    <property type="entry name" value="TMP_synthase"/>
</dbReference>
<feature type="binding site" evidence="10">
    <location>
        <begin position="194"/>
        <end position="195"/>
    </location>
    <ligand>
        <name>2-[(2R,5Z)-2-carboxy-4-methylthiazol-5(2H)-ylidene]ethyl phosphate</name>
        <dbReference type="ChEBI" id="CHEBI:62899"/>
    </ligand>
</feature>
<evidence type="ECO:0000256" key="2">
    <source>
        <dbReference type="ARBA" id="ARBA00005165"/>
    </source>
</evidence>
<dbReference type="InterPro" id="IPR013785">
    <property type="entry name" value="Aldolase_TIM"/>
</dbReference>
<keyword evidence="15" id="KW-1185">Reference proteome</keyword>
<evidence type="ECO:0000256" key="9">
    <source>
        <dbReference type="ARBA" id="ARBA00047883"/>
    </source>
</evidence>
<proteinExistence type="inferred from homology"/>
<comment type="similarity">
    <text evidence="10 11">Belongs to the thiamine-phosphate synthase family.</text>
</comment>
<evidence type="ECO:0000256" key="5">
    <source>
        <dbReference type="ARBA" id="ARBA00022842"/>
    </source>
</evidence>
<dbReference type="PANTHER" id="PTHR20857">
    <property type="entry name" value="THIAMINE-PHOSPHATE PYROPHOSPHORYLASE"/>
    <property type="match status" value="1"/>
</dbReference>
<dbReference type="Proteomes" id="UP001235712">
    <property type="component" value="Unassembled WGS sequence"/>
</dbReference>
<evidence type="ECO:0000256" key="10">
    <source>
        <dbReference type="HAMAP-Rule" id="MF_00097"/>
    </source>
</evidence>
<sequence length="218" mass="22380">MSALDLSLYLVTDAVAASRAGLPLPELVRAATEGGVTAVQVREKHEPAAVFLRTVLEIADVIPHHVTLLVNDRVDVYLAARELGARVSGVHLGQRDLPVETTRRIIGPDAVLGLSAAHPDQIAAAATSSAHVDYIGIGVLRATDTKPDAPPPLGIDGMRARAQLSALPAVAIGGVKVDDAHGLRGSALAGIAVVSGICAAPDPARAAAEYRRAWTGGA</sequence>
<evidence type="ECO:0000256" key="4">
    <source>
        <dbReference type="ARBA" id="ARBA00022723"/>
    </source>
</evidence>
<evidence type="ECO:0000313" key="15">
    <source>
        <dbReference type="Proteomes" id="UP001235712"/>
    </source>
</evidence>
<keyword evidence="3 10" id="KW-0808">Transferase</keyword>
<comment type="cofactor">
    <cofactor evidence="10">
        <name>Mg(2+)</name>
        <dbReference type="ChEBI" id="CHEBI:18420"/>
    </cofactor>
    <text evidence="10">Binds 1 Mg(2+) ion per subunit.</text>
</comment>
<evidence type="ECO:0000259" key="13">
    <source>
        <dbReference type="Pfam" id="PF02581"/>
    </source>
</evidence>
<comment type="catalytic activity">
    <reaction evidence="7 10 11">
        <text>4-methyl-5-(2-phosphooxyethyl)-thiazole + 4-amino-2-methyl-5-(diphosphooxymethyl)pyrimidine + H(+) = thiamine phosphate + diphosphate</text>
        <dbReference type="Rhea" id="RHEA:22328"/>
        <dbReference type="ChEBI" id="CHEBI:15378"/>
        <dbReference type="ChEBI" id="CHEBI:33019"/>
        <dbReference type="ChEBI" id="CHEBI:37575"/>
        <dbReference type="ChEBI" id="CHEBI:57841"/>
        <dbReference type="ChEBI" id="CHEBI:58296"/>
        <dbReference type="EC" id="2.5.1.3"/>
    </reaction>
</comment>
<comment type="pathway">
    <text evidence="2 10 12">Cofactor biosynthesis; thiamine diphosphate biosynthesis; thiamine phosphate from 4-amino-2-methyl-5-diphosphomethylpyrimidine and 4-methyl-5-(2-phosphoethyl)-thiazole: step 1/1.</text>
</comment>
<dbReference type="PANTHER" id="PTHR20857:SF15">
    <property type="entry name" value="THIAMINE-PHOSPHATE SYNTHASE"/>
    <property type="match status" value="1"/>
</dbReference>
<evidence type="ECO:0000256" key="1">
    <source>
        <dbReference type="ARBA" id="ARBA00003814"/>
    </source>
</evidence>
<accession>A0ABT9PD51</accession>
<dbReference type="GO" id="GO:0004789">
    <property type="term" value="F:thiamine-phosphate diphosphorylase activity"/>
    <property type="evidence" value="ECO:0007669"/>
    <property type="project" value="UniProtKB-EC"/>
</dbReference>
<evidence type="ECO:0000313" key="14">
    <source>
        <dbReference type="EMBL" id="MDP9830628.1"/>
    </source>
</evidence>
<dbReference type="CDD" id="cd00564">
    <property type="entry name" value="TMP_TenI"/>
    <property type="match status" value="1"/>
</dbReference>
<dbReference type="EC" id="2.5.1.3" evidence="10"/>
<evidence type="ECO:0000256" key="11">
    <source>
        <dbReference type="RuleBase" id="RU003826"/>
    </source>
</evidence>
<feature type="binding site" evidence="10">
    <location>
        <position position="71"/>
    </location>
    <ligand>
        <name>4-amino-2-methyl-5-(diphosphooxymethyl)pyrimidine</name>
        <dbReference type="ChEBI" id="CHEBI:57841"/>
    </ligand>
</feature>
<dbReference type="RefSeq" id="WP_307249694.1">
    <property type="nucleotide sequence ID" value="NZ_JAUSQZ010000001.1"/>
</dbReference>
<feature type="binding site" evidence="10">
    <location>
        <position position="72"/>
    </location>
    <ligand>
        <name>Mg(2+)</name>
        <dbReference type="ChEBI" id="CHEBI:18420"/>
    </ligand>
</feature>
<name>A0ABT9PD51_9ACTN</name>
<protein>
    <recommendedName>
        <fullName evidence="10">Thiamine-phosphate synthase</fullName>
        <shortName evidence="10">TP synthase</shortName>
        <shortName evidence="10">TPS</shortName>
        <ecNumber evidence="10">2.5.1.3</ecNumber>
    </recommendedName>
    <alternativeName>
        <fullName evidence="10">Thiamine-phosphate pyrophosphorylase</fullName>
        <shortName evidence="10">TMP pyrophosphorylase</shortName>
        <shortName evidence="10">TMP-PPase</shortName>
    </alternativeName>
</protein>